<evidence type="ECO:0000313" key="2">
    <source>
        <dbReference type="Proteomes" id="UP000253551"/>
    </source>
</evidence>
<protein>
    <submittedName>
        <fullName evidence="1">Uncharacterized protein</fullName>
    </submittedName>
</protein>
<gene>
    <name evidence="1" type="ORF">CU098_012477</name>
</gene>
<name>A0A367KKZ1_RHIST</name>
<dbReference type="EMBL" id="PJQM01001216">
    <property type="protein sequence ID" value="RCI02905.1"/>
    <property type="molecule type" value="Genomic_DNA"/>
</dbReference>
<reference evidence="1 2" key="1">
    <citation type="journal article" date="2018" name="G3 (Bethesda)">
        <title>Phylogenetic and Phylogenomic Definition of Rhizopus Species.</title>
        <authorList>
            <person name="Gryganskyi A.P."/>
            <person name="Golan J."/>
            <person name="Dolatabadi S."/>
            <person name="Mondo S."/>
            <person name="Robb S."/>
            <person name="Idnurm A."/>
            <person name="Muszewska A."/>
            <person name="Steczkiewicz K."/>
            <person name="Masonjones S."/>
            <person name="Liao H.L."/>
            <person name="Gajdeczka M.T."/>
            <person name="Anike F."/>
            <person name="Vuek A."/>
            <person name="Anishchenko I.M."/>
            <person name="Voigt K."/>
            <person name="de Hoog G.S."/>
            <person name="Smith M.E."/>
            <person name="Heitman J."/>
            <person name="Vilgalys R."/>
            <person name="Stajich J.E."/>
        </authorList>
    </citation>
    <scope>NUCLEOTIDE SEQUENCE [LARGE SCALE GENOMIC DNA]</scope>
    <source>
        <strain evidence="1 2">LSU 92-RS-03</strain>
    </source>
</reference>
<comment type="caution">
    <text evidence="1">The sequence shown here is derived from an EMBL/GenBank/DDBJ whole genome shotgun (WGS) entry which is preliminary data.</text>
</comment>
<dbReference type="AlphaFoldDB" id="A0A367KKZ1"/>
<organism evidence="1 2">
    <name type="scientific">Rhizopus stolonifer</name>
    <name type="common">Rhizopus nigricans</name>
    <dbReference type="NCBI Taxonomy" id="4846"/>
    <lineage>
        <taxon>Eukaryota</taxon>
        <taxon>Fungi</taxon>
        <taxon>Fungi incertae sedis</taxon>
        <taxon>Mucoromycota</taxon>
        <taxon>Mucoromycotina</taxon>
        <taxon>Mucoromycetes</taxon>
        <taxon>Mucorales</taxon>
        <taxon>Mucorineae</taxon>
        <taxon>Rhizopodaceae</taxon>
        <taxon>Rhizopus</taxon>
    </lineage>
</organism>
<sequence>QLGLENKKKFMLKQLCRRRFQEEASDDILLLCRFLCKTETKEANAIVAEDEDEDEDDICIAFAEEKLRRERTRIKRSCCQTVHSTAIGQLEKLSELDVLLPFTTTAPATPTKTSSRKRSYASLGLSACSLSSLCPGYLLEVTFDNVKFGLFAAEIKKPKTRPSQLVEVDA</sequence>
<evidence type="ECO:0000313" key="1">
    <source>
        <dbReference type="EMBL" id="RCI02905.1"/>
    </source>
</evidence>
<dbReference type="Proteomes" id="UP000253551">
    <property type="component" value="Unassembled WGS sequence"/>
</dbReference>
<proteinExistence type="predicted"/>
<accession>A0A367KKZ1</accession>
<feature type="non-terminal residue" evidence="1">
    <location>
        <position position="1"/>
    </location>
</feature>
<keyword evidence="2" id="KW-1185">Reference proteome</keyword>